<gene>
    <name evidence="1" type="ORF">FDG31_14770</name>
</gene>
<dbReference type="Proteomes" id="UP000486903">
    <property type="component" value="Unassembled WGS sequence"/>
</dbReference>
<organism evidence="1 2">
    <name type="scientific">Clostridium botulinum</name>
    <dbReference type="NCBI Taxonomy" id="1491"/>
    <lineage>
        <taxon>Bacteria</taxon>
        <taxon>Bacillati</taxon>
        <taxon>Bacillota</taxon>
        <taxon>Clostridia</taxon>
        <taxon>Eubacteriales</taxon>
        <taxon>Clostridiaceae</taxon>
        <taxon>Clostridium</taxon>
    </lineage>
</organism>
<accession>A0A6B4JLC8</accession>
<evidence type="ECO:0000313" key="1">
    <source>
        <dbReference type="EMBL" id="NFV27412.1"/>
    </source>
</evidence>
<sequence>MKLSNIKNYRPSGFVLLNSIEFNTDILLSSFQKEWDIEIKNVEFKFEESGMKNLSFWIGNIQFVCNMIPFPYPDNQALNDSRLNYFWCDVVEEVSSHKAFIVVTVFGNERINQIETCVIFTKVCNTLMLLPNICAMYMSKQHLIIEPKEYRKTINVIKAAESHGKVFLPTENWIRIGLCKTKNGYSGYTDGLKEFNKLELEIINKNIELKDLYEILDTIIFNMFSNNMNIENGDIIHLDKEVEAIAKKSDGVFSEGETLKIIF</sequence>
<proteinExistence type="predicted"/>
<dbReference type="RefSeq" id="WP_003371100.1">
    <property type="nucleotide sequence ID" value="NZ_JACBBA010000002.1"/>
</dbReference>
<dbReference type="EMBL" id="SXFB01000015">
    <property type="protein sequence ID" value="NFV27412.1"/>
    <property type="molecule type" value="Genomic_DNA"/>
</dbReference>
<reference evidence="1 2" key="1">
    <citation type="submission" date="2019-04" db="EMBL/GenBank/DDBJ databases">
        <title>Genome sequencing of Clostridium botulinum Groups I-IV and Clostridium butyricum.</title>
        <authorList>
            <person name="Brunt J."/>
            <person name="Van Vliet A.H.M."/>
            <person name="Stringer S.C."/>
            <person name="Carter A.T."/>
            <person name="Peck M.W."/>
        </authorList>
    </citation>
    <scope>NUCLEOTIDE SEQUENCE [LARGE SCALE GENOMIC DNA]</scope>
    <source>
        <strain evidence="1 2">BL81</strain>
    </source>
</reference>
<evidence type="ECO:0000313" key="2">
    <source>
        <dbReference type="Proteomes" id="UP000486903"/>
    </source>
</evidence>
<dbReference type="AlphaFoldDB" id="A0A6B4JLC8"/>
<comment type="caution">
    <text evidence="1">The sequence shown here is derived from an EMBL/GenBank/DDBJ whole genome shotgun (WGS) entry which is preliminary data.</text>
</comment>
<name>A0A6B4JLC8_CLOBO</name>
<protein>
    <submittedName>
        <fullName evidence="1">DUF4261 domain-containing protein</fullName>
    </submittedName>
</protein>
<dbReference type="InterPro" id="IPR025357">
    <property type="entry name" value="DUF4261"/>
</dbReference>
<dbReference type="Pfam" id="PF14080">
    <property type="entry name" value="DUF4261"/>
    <property type="match status" value="1"/>
</dbReference>